<evidence type="ECO:0000313" key="4">
    <source>
        <dbReference type="Proteomes" id="UP000319432"/>
    </source>
</evidence>
<protein>
    <recommendedName>
        <fullName evidence="2">UPF0145 protein EEL30_24885</fullName>
    </recommendedName>
</protein>
<evidence type="ECO:0000256" key="2">
    <source>
        <dbReference type="HAMAP-Rule" id="MF_00338"/>
    </source>
</evidence>
<dbReference type="SUPFAM" id="SSF117782">
    <property type="entry name" value="YbjQ-like"/>
    <property type="match status" value="1"/>
</dbReference>
<dbReference type="AlphaFoldDB" id="A0A502IUZ3"/>
<dbReference type="Proteomes" id="UP000319432">
    <property type="component" value="Chromosome"/>
</dbReference>
<dbReference type="Gene3D" id="3.30.110.70">
    <property type="entry name" value="Hypothetical protein apc22750. Chain B"/>
    <property type="match status" value="1"/>
</dbReference>
<dbReference type="InterPro" id="IPR035439">
    <property type="entry name" value="UPF0145_dom_sf"/>
</dbReference>
<evidence type="ECO:0000256" key="1">
    <source>
        <dbReference type="ARBA" id="ARBA00010751"/>
    </source>
</evidence>
<dbReference type="PANTHER" id="PTHR34068:SF1">
    <property type="entry name" value="UPF0145 PROTEIN YBJQ"/>
    <property type="match status" value="1"/>
</dbReference>
<proteinExistence type="inferred from homology"/>
<dbReference type="HAMAP" id="MF_00338">
    <property type="entry name" value="UPF0145"/>
    <property type="match status" value="1"/>
</dbReference>
<dbReference type="Pfam" id="PF01906">
    <property type="entry name" value="YbjQ_1"/>
    <property type="match status" value="1"/>
</dbReference>
<keyword evidence="4" id="KW-1185">Reference proteome</keyword>
<dbReference type="OrthoDB" id="9796448at2"/>
<comment type="similarity">
    <text evidence="1 2">Belongs to the UPF0145 family.</text>
</comment>
<evidence type="ECO:0000313" key="3">
    <source>
        <dbReference type="EMBL" id="QDX95250.1"/>
    </source>
</evidence>
<accession>A0A502IUZ3</accession>
<reference evidence="3 4" key="1">
    <citation type="submission" date="2018-11" db="EMBL/GenBank/DDBJ databases">
        <title>Phylogenetic determinants of toxin gene distribution in genomes of Brevibacillus laterosporus.</title>
        <authorList>
            <person name="Glare T.R."/>
            <person name="Durrant A."/>
            <person name="Berry C."/>
            <person name="Palma L."/>
            <person name="Ormskirk M."/>
            <person name="Cox M.O."/>
        </authorList>
    </citation>
    <scope>NUCLEOTIDE SEQUENCE [LARGE SCALE GENOMIC DNA]</scope>
    <source>
        <strain evidence="3 4">1821L</strain>
    </source>
</reference>
<organism evidence="3 4">
    <name type="scientific">Brevibacillus laterosporus</name>
    <name type="common">Bacillus laterosporus</name>
    <dbReference type="NCBI Taxonomy" id="1465"/>
    <lineage>
        <taxon>Bacteria</taxon>
        <taxon>Bacillati</taxon>
        <taxon>Bacillota</taxon>
        <taxon>Bacilli</taxon>
        <taxon>Bacillales</taxon>
        <taxon>Paenibacillaceae</taxon>
        <taxon>Brevibacillus</taxon>
    </lineage>
</organism>
<sequence length="104" mass="11073">MLVTTTHTVQGRDVEQYIDIVTGEAIMAANVVRDFMAGVRDIIGGRSGAYEDKLAEGRSIAINEMKDKAAKLGANAVIGINLDFETIGNGMMMVVASGTAVRIR</sequence>
<dbReference type="PANTHER" id="PTHR34068">
    <property type="entry name" value="UPF0145 PROTEIN YBJQ"/>
    <property type="match status" value="1"/>
</dbReference>
<gene>
    <name evidence="3" type="ORF">EEL30_24885</name>
</gene>
<dbReference type="EMBL" id="CP033464">
    <property type="protein sequence ID" value="QDX95250.1"/>
    <property type="molecule type" value="Genomic_DNA"/>
</dbReference>
<name>A0A502IUZ3_BRELA</name>
<dbReference type="InterPro" id="IPR002765">
    <property type="entry name" value="UPF0145_YbjQ-like"/>
</dbReference>